<organism evidence="1 2">
    <name type="scientific">Enterococcus cecorum</name>
    <dbReference type="NCBI Taxonomy" id="44008"/>
    <lineage>
        <taxon>Bacteria</taxon>
        <taxon>Bacillati</taxon>
        <taxon>Bacillota</taxon>
        <taxon>Bacilli</taxon>
        <taxon>Lactobacillales</taxon>
        <taxon>Enterococcaceae</taxon>
        <taxon>Enterococcus</taxon>
    </lineage>
</organism>
<sequence length="68" mass="7634">MGCFFGGICPRSLLRQKEVLLVDEATASLDPENAKKVHELILSLPLTIIEIAHHIDQKAHYDRIIALK</sequence>
<dbReference type="AlphaFoldDB" id="A0A7X9RLW3"/>
<evidence type="ECO:0000313" key="1">
    <source>
        <dbReference type="EMBL" id="NME50683.1"/>
    </source>
</evidence>
<dbReference type="SUPFAM" id="SSF52540">
    <property type="entry name" value="P-loop containing nucleoside triphosphate hydrolases"/>
    <property type="match status" value="1"/>
</dbReference>
<dbReference type="Gene3D" id="3.40.50.300">
    <property type="entry name" value="P-loop containing nucleotide triphosphate hydrolases"/>
    <property type="match status" value="1"/>
</dbReference>
<gene>
    <name evidence="1" type="ORF">HF857_10755</name>
</gene>
<reference evidence="1 2" key="1">
    <citation type="submission" date="2020-04" db="EMBL/GenBank/DDBJ databases">
        <authorList>
            <person name="Hitch T.C.A."/>
            <person name="Wylensek D."/>
            <person name="Clavel T."/>
        </authorList>
    </citation>
    <scope>NUCLEOTIDE SEQUENCE [LARGE SCALE GENOMIC DNA]</scope>
    <source>
        <strain evidence="1 2">WCA-380-WT-3C</strain>
    </source>
</reference>
<name>A0A7X9RLW3_9ENTE</name>
<accession>A0A7X9RLW3</accession>
<dbReference type="RefSeq" id="WP_168931836.1">
    <property type="nucleotide sequence ID" value="NZ_JABAFV010000025.1"/>
</dbReference>
<dbReference type="EMBL" id="JABAFV010000025">
    <property type="protein sequence ID" value="NME50683.1"/>
    <property type="molecule type" value="Genomic_DNA"/>
</dbReference>
<evidence type="ECO:0000313" key="2">
    <source>
        <dbReference type="Proteomes" id="UP000588071"/>
    </source>
</evidence>
<protein>
    <recommendedName>
        <fullName evidence="3">ABC transporter domain-containing protein</fullName>
    </recommendedName>
</protein>
<dbReference type="InterPro" id="IPR027417">
    <property type="entry name" value="P-loop_NTPase"/>
</dbReference>
<proteinExistence type="predicted"/>
<dbReference type="Proteomes" id="UP000588071">
    <property type="component" value="Unassembled WGS sequence"/>
</dbReference>
<evidence type="ECO:0008006" key="3">
    <source>
        <dbReference type="Google" id="ProtNLM"/>
    </source>
</evidence>
<comment type="caution">
    <text evidence="1">The sequence shown here is derived from an EMBL/GenBank/DDBJ whole genome shotgun (WGS) entry which is preliminary data.</text>
</comment>